<dbReference type="GO" id="GO:0003924">
    <property type="term" value="F:GTPase activity"/>
    <property type="evidence" value="ECO:0007669"/>
    <property type="project" value="UniProtKB-UniRule"/>
</dbReference>
<evidence type="ECO:0000256" key="6">
    <source>
        <dbReference type="ARBA" id="ARBA00023128"/>
    </source>
</evidence>
<dbReference type="EMBL" id="ONZQ02000018">
    <property type="protein sequence ID" value="SPO07161.1"/>
    <property type="molecule type" value="Genomic_DNA"/>
</dbReference>
<dbReference type="InterPro" id="IPR041095">
    <property type="entry name" value="EFG_II"/>
</dbReference>
<keyword evidence="3 9" id="KW-0999">Mitochondrion inner membrane</keyword>
<comment type="similarity">
    <text evidence="9">Belongs to the GTP-binding elongation factor family. LepA subfamily.</text>
</comment>
<feature type="domain" description="Tr-type G" evidence="11">
    <location>
        <begin position="862"/>
        <end position="1069"/>
    </location>
</feature>
<dbReference type="Pfam" id="PF00679">
    <property type="entry name" value="EFG_C"/>
    <property type="match status" value="1"/>
</dbReference>
<comment type="subcellular location">
    <subcellularLocation>
        <location evidence="9">Mitochondrion inner membrane</location>
        <topology evidence="9">Peripheral membrane protein</topology>
        <orientation evidence="9">Matrix side</orientation>
    </subcellularLocation>
</comment>
<dbReference type="CDD" id="cd02656">
    <property type="entry name" value="MIT"/>
    <property type="match status" value="1"/>
</dbReference>
<feature type="compositionally biased region" description="Low complexity" evidence="10">
    <location>
        <begin position="8"/>
        <end position="23"/>
    </location>
</feature>
<dbReference type="FunFam" id="2.40.30.10:FF:000015">
    <property type="entry name" value="Translation factor GUF1, mitochondrial"/>
    <property type="match status" value="1"/>
</dbReference>
<feature type="region of interest" description="Disordered" evidence="10">
    <location>
        <begin position="204"/>
        <end position="289"/>
    </location>
</feature>
<keyword evidence="13" id="KW-1185">Reference proteome</keyword>
<evidence type="ECO:0000256" key="1">
    <source>
        <dbReference type="ARBA" id="ARBA00005454"/>
    </source>
</evidence>
<dbReference type="PANTHER" id="PTHR43512:SF7">
    <property type="entry name" value="TRANSLATION FACTOR GUF1, MITOCHONDRIAL"/>
    <property type="match status" value="1"/>
</dbReference>
<keyword evidence="4 9" id="KW-0378">Hydrolase</keyword>
<dbReference type="InterPro" id="IPR007330">
    <property type="entry name" value="MIT_dom"/>
</dbReference>
<dbReference type="GO" id="GO:0005743">
    <property type="term" value="C:mitochondrial inner membrane"/>
    <property type="evidence" value="ECO:0007669"/>
    <property type="project" value="UniProtKB-SubCell"/>
</dbReference>
<keyword evidence="12" id="KW-0251">Elongation factor</keyword>
<dbReference type="CDD" id="cd16260">
    <property type="entry name" value="EF4_III"/>
    <property type="match status" value="1"/>
</dbReference>
<comment type="caution">
    <text evidence="9">Lacks conserved residue(s) required for the propagation of feature annotation.</text>
</comment>
<dbReference type="Gene3D" id="3.30.70.2570">
    <property type="entry name" value="Elongation factor 4, C-terminal domain"/>
    <property type="match status" value="1"/>
</dbReference>
<dbReference type="PROSITE" id="PS00301">
    <property type="entry name" value="G_TR_1"/>
    <property type="match status" value="1"/>
</dbReference>
<dbReference type="InterPro" id="IPR013842">
    <property type="entry name" value="LepA_CTD"/>
</dbReference>
<evidence type="ECO:0000259" key="11">
    <source>
        <dbReference type="PROSITE" id="PS51722"/>
    </source>
</evidence>
<accession>A0AAE8N6H7</accession>
<keyword evidence="2 9" id="KW-0547">Nucleotide-binding</keyword>
<dbReference type="GO" id="GO:0097177">
    <property type="term" value="F:mitochondrial ribosome binding"/>
    <property type="evidence" value="ECO:0007669"/>
    <property type="project" value="TreeGrafter"/>
</dbReference>
<dbReference type="InterPro" id="IPR035647">
    <property type="entry name" value="EFG_III/V"/>
</dbReference>
<dbReference type="Pfam" id="PF06421">
    <property type="entry name" value="LepA_C"/>
    <property type="match status" value="1"/>
</dbReference>
<keyword evidence="7 9" id="KW-0342">GTP-binding</keyword>
<feature type="region of interest" description="Disordered" evidence="10">
    <location>
        <begin position="1"/>
        <end position="50"/>
    </location>
</feature>
<dbReference type="FunFam" id="3.30.70.240:FF:000007">
    <property type="entry name" value="Translation factor GUF1, mitochondrial"/>
    <property type="match status" value="1"/>
</dbReference>
<evidence type="ECO:0000256" key="8">
    <source>
        <dbReference type="ARBA" id="ARBA00023136"/>
    </source>
</evidence>
<dbReference type="GO" id="GO:0045727">
    <property type="term" value="P:positive regulation of translation"/>
    <property type="evidence" value="ECO:0007669"/>
    <property type="project" value="UniProtKB-UniRule"/>
</dbReference>
<protein>
    <submittedName>
        <fullName evidence="12">Related to E. coli elongation factor-type GTP-binding protein lepa</fullName>
    </submittedName>
</protein>
<sequence>MAPESTAQGHSHSQARSQGSRQGSGAGDRSHSRGKPSKSSQKAMLSKALQKANTAVQLDNAHNFEGARLCYLDACDLLQQVLQKTASEEDQRKLEAIRKTYTSRIEELDQLAYEEFTDDKALPARPRTGSYHSSSGGSLQPADDLADVAVIETAILTSLVYNGNSQPSRSAPPPPLQDENNRIVNIEPTAPPTLQYEPRGESEPIFQQIQPNPAEDNGSDLARDQRNSFPGPVSAGDGGHTRGLSLETNSWLDSKADSGGSASSSVHSRTSSLGIRRKHIRPRSGDTEAEFDAALDAAVEAAYDDGYEPADSDEEHAATVANALMKVELAKERVRESERETMRLNQERDAQQTTYRQRQAALPEYFYNDASSDEEERLLEEMTRGYEIEDFAFSQRSALDENGEMAGPELGMYNSSALTAKERDDIWDSRNGLSSRSANLRHTETPPTQQAASKSGSDSEDVFLPGPDQRPTPGVRSRRISGQNHKNLKIETSKLGRLHYRDPIREEDGTEYDARSDGSSGRVAESLERLSGGSPTDLDGRGPPGSHSADDEDNRGLDTSESPLARSLLAKNYSSSSLRSARSTRSRNMSLSNLDDISDVSPGTPSSNPFGSSSRLPLYSASSTPLAATFDDQLSPDPAESLYLFDGQLHGVASPGSPHSDWGGGPVELEPCPSDFLLRPFWLMRCLYQTIAHPRGGYISNRVFVPQDVWKVKGVKLRNVEDKMAACDYLTASLLKLGQVDTFDADAVLEEMQNLEGVLEQMSANLSRKLGSEVGVQSPNVLFKDSSNGADPELPPTSVPRSASVAGKSAAPFSWRRLRAKNSNAGLAASYNGNGRSGENEIESPSLESLPMTLHPTSRPPKRVLGLAQFSGPHAGYMESLARLFDAAQTIDQIARQVEDPGLRHADKTQVGLELCTRHASEFFAFYDKLDVERERGITVKAQTCSMLYNYKGEDYLLHLVDTPGHVDFRAEVTRSYASCGGALLLVDASQGIQAQTVSNFHLAFAQDLALVPVVNKIDMSSADLPRVLDQIESTFELDPSSAVLVSAKTGKNVLSLLPTIVERIPHPVGDIKAPLRLLLVDSWYDTFRGVICLVRVFDGQVKAGDHVVSLGTDQTYTVGEVGIQYPNAVPMKVLRAGQVGYIHFSPGMKRLQDAKLGDTFTHVGSEGSVEPYPGFVEPQPMVFVAAFPVDQGDYHKLEESIDRLALNDRSITLQKDHSEALGAGWRLGFLGTLHCSVFQDRLKQEHGANVVITDPTVPTKIRWHDGTEIVIKNPADFPDSGELKLKGATLFEPYVTVTITTPEEYLGRVIELCEANRGVQKDLEFFHTTQVILKYDLPSAQLVDDFFGKLKGATKGYATLDYEDGGWHPGKLVKLQLLVNKVPVDAICRVVHVSQVTRLARQWATGFKEHVDRQMFEVVIQVTAAGKIIARETIKPFRKDVLAKLHAADITRHKKLLEKQKRGRKRLQAVGNVVIDHSAFQKFLTKKQ</sequence>
<evidence type="ECO:0000256" key="10">
    <source>
        <dbReference type="SAM" id="MobiDB-lite"/>
    </source>
</evidence>
<dbReference type="GO" id="GO:0005759">
    <property type="term" value="C:mitochondrial matrix"/>
    <property type="evidence" value="ECO:0007669"/>
    <property type="project" value="UniProtKB-UniRule"/>
</dbReference>
<dbReference type="InterPro" id="IPR009000">
    <property type="entry name" value="Transl_B-barrel_sf"/>
</dbReference>
<feature type="compositionally biased region" description="Basic and acidic residues" evidence="10">
    <location>
        <begin position="488"/>
        <end position="516"/>
    </location>
</feature>
<dbReference type="Gene3D" id="3.40.50.300">
    <property type="entry name" value="P-loop containing nucleotide triphosphate hydrolases"/>
    <property type="match status" value="1"/>
</dbReference>
<dbReference type="HAMAP" id="MF_00071">
    <property type="entry name" value="LepA"/>
    <property type="match status" value="1"/>
</dbReference>
<dbReference type="PROSITE" id="PS51722">
    <property type="entry name" value="G_TR_2"/>
    <property type="match status" value="1"/>
</dbReference>
<dbReference type="Pfam" id="PF04212">
    <property type="entry name" value="MIT"/>
    <property type="match status" value="1"/>
</dbReference>
<dbReference type="InterPro" id="IPR000640">
    <property type="entry name" value="EFG_V-like"/>
</dbReference>
<dbReference type="SUPFAM" id="SSF116846">
    <property type="entry name" value="MIT domain"/>
    <property type="match status" value="1"/>
</dbReference>
<evidence type="ECO:0000256" key="2">
    <source>
        <dbReference type="ARBA" id="ARBA00022741"/>
    </source>
</evidence>
<dbReference type="Proteomes" id="UP001187682">
    <property type="component" value="Unassembled WGS sequence"/>
</dbReference>
<dbReference type="PANTHER" id="PTHR43512">
    <property type="entry name" value="TRANSLATION FACTOR GUF1-RELATED"/>
    <property type="match status" value="1"/>
</dbReference>
<dbReference type="InterPro" id="IPR006297">
    <property type="entry name" value="EF-4"/>
</dbReference>
<reference evidence="12" key="1">
    <citation type="submission" date="2018-03" db="EMBL/GenBank/DDBJ databases">
        <authorList>
            <person name="Guldener U."/>
        </authorList>
    </citation>
    <scope>NUCLEOTIDE SEQUENCE</scope>
</reference>
<keyword evidence="5 9" id="KW-0648">Protein biosynthesis</keyword>
<comment type="catalytic activity">
    <reaction evidence="9">
        <text>GTP + H2O = GDP + phosphate + H(+)</text>
        <dbReference type="Rhea" id="RHEA:19669"/>
        <dbReference type="ChEBI" id="CHEBI:15377"/>
        <dbReference type="ChEBI" id="CHEBI:15378"/>
        <dbReference type="ChEBI" id="CHEBI:37565"/>
        <dbReference type="ChEBI" id="CHEBI:43474"/>
        <dbReference type="ChEBI" id="CHEBI:58189"/>
        <dbReference type="EC" id="3.6.5.n1"/>
    </reaction>
</comment>
<dbReference type="SUPFAM" id="SSF50447">
    <property type="entry name" value="Translation proteins"/>
    <property type="match status" value="1"/>
</dbReference>
<evidence type="ECO:0000256" key="3">
    <source>
        <dbReference type="ARBA" id="ARBA00022792"/>
    </source>
</evidence>
<feature type="compositionally biased region" description="Basic and acidic residues" evidence="10">
    <location>
        <begin position="336"/>
        <end position="350"/>
    </location>
</feature>
<dbReference type="FunFam" id="3.30.70.870:FF:000004">
    <property type="entry name" value="Translation factor GUF1, mitochondrial"/>
    <property type="match status" value="1"/>
</dbReference>
<dbReference type="InterPro" id="IPR031157">
    <property type="entry name" value="G_TR_CS"/>
</dbReference>
<dbReference type="GO" id="GO:0003746">
    <property type="term" value="F:translation elongation factor activity"/>
    <property type="evidence" value="ECO:0007669"/>
    <property type="project" value="UniProtKB-KW"/>
</dbReference>
<comment type="similarity">
    <text evidence="1">Belongs to the TRAFAC class translation factor GTPase superfamily. Classic translation factor GTPase family. LepA subfamily.</text>
</comment>
<evidence type="ECO:0000256" key="9">
    <source>
        <dbReference type="HAMAP-Rule" id="MF_03137"/>
    </source>
</evidence>
<proteinExistence type="inferred from homology"/>
<dbReference type="CDD" id="cd03709">
    <property type="entry name" value="lepA_C"/>
    <property type="match status" value="1"/>
</dbReference>
<evidence type="ECO:0000313" key="12">
    <source>
        <dbReference type="EMBL" id="SPO07161.1"/>
    </source>
</evidence>
<dbReference type="SUPFAM" id="SSF52540">
    <property type="entry name" value="P-loop containing nucleoside triphosphate hydrolases"/>
    <property type="match status" value="1"/>
</dbReference>
<evidence type="ECO:0000313" key="13">
    <source>
        <dbReference type="Proteomes" id="UP001187682"/>
    </source>
</evidence>
<dbReference type="FunFam" id="3.30.70.2570:FF:000001">
    <property type="entry name" value="Translation factor GUF1, mitochondrial"/>
    <property type="match status" value="1"/>
</dbReference>
<dbReference type="InterPro" id="IPR036181">
    <property type="entry name" value="MIT_dom_sf"/>
</dbReference>
<dbReference type="Gene3D" id="1.20.58.80">
    <property type="entry name" value="Phosphotransferase system, lactose/cellobiose-type IIA subunit"/>
    <property type="match status" value="1"/>
</dbReference>
<dbReference type="Gene3D" id="2.40.30.10">
    <property type="entry name" value="Translation factors"/>
    <property type="match status" value="1"/>
</dbReference>
<dbReference type="GO" id="GO:0005525">
    <property type="term" value="F:GTP binding"/>
    <property type="evidence" value="ECO:0007669"/>
    <property type="project" value="UniProtKB-UniRule"/>
</dbReference>
<feature type="region of interest" description="Disordered" evidence="10">
    <location>
        <begin position="399"/>
        <end position="615"/>
    </location>
</feature>
<dbReference type="InterPro" id="IPR000795">
    <property type="entry name" value="T_Tr_GTP-bd_dom"/>
</dbReference>
<feature type="region of interest" description="Disordered" evidence="10">
    <location>
        <begin position="784"/>
        <end position="805"/>
    </location>
</feature>
<feature type="region of interest" description="Disordered" evidence="10">
    <location>
        <begin position="336"/>
        <end position="357"/>
    </location>
</feature>
<dbReference type="CDD" id="cd03699">
    <property type="entry name" value="EF4_II"/>
    <property type="match status" value="1"/>
</dbReference>
<evidence type="ECO:0000256" key="7">
    <source>
        <dbReference type="ARBA" id="ARBA00023134"/>
    </source>
</evidence>
<name>A0AAE8N6H7_9PEZI</name>
<dbReference type="NCBIfam" id="TIGR01393">
    <property type="entry name" value="lepA"/>
    <property type="match status" value="1"/>
</dbReference>
<feature type="compositionally biased region" description="Polar residues" evidence="10">
    <location>
        <begin position="588"/>
        <end position="611"/>
    </location>
</feature>
<dbReference type="SUPFAM" id="SSF54980">
    <property type="entry name" value="EF-G C-terminal domain-like"/>
    <property type="match status" value="2"/>
</dbReference>
<feature type="compositionally biased region" description="Low complexity" evidence="10">
    <location>
        <begin position="574"/>
        <end position="587"/>
    </location>
</feature>
<feature type="region of interest" description="Disordered" evidence="10">
    <location>
        <begin position="162"/>
        <end position="181"/>
    </location>
</feature>
<evidence type="ECO:0000256" key="4">
    <source>
        <dbReference type="ARBA" id="ARBA00022801"/>
    </source>
</evidence>
<feature type="binding site" evidence="9">
    <location>
        <begin position="962"/>
        <end position="966"/>
    </location>
    <ligand>
        <name>GTP</name>
        <dbReference type="ChEBI" id="CHEBI:37565"/>
    </ligand>
</feature>
<evidence type="ECO:0000256" key="5">
    <source>
        <dbReference type="ARBA" id="ARBA00022917"/>
    </source>
</evidence>
<dbReference type="Gene3D" id="3.30.70.870">
    <property type="entry name" value="Elongation Factor G (Translational Gtpase), domain 3"/>
    <property type="match status" value="1"/>
</dbReference>
<dbReference type="InterPro" id="IPR027417">
    <property type="entry name" value="P-loop_NTPase"/>
</dbReference>
<dbReference type="InterPro" id="IPR035654">
    <property type="entry name" value="LepA_IV"/>
</dbReference>
<keyword evidence="6 9" id="KW-0496">Mitochondrion</keyword>
<feature type="compositionally biased region" description="Low complexity" evidence="10">
    <location>
        <begin position="257"/>
        <end position="272"/>
    </location>
</feature>
<keyword evidence="8 9" id="KW-0472">Membrane</keyword>
<dbReference type="InterPro" id="IPR038363">
    <property type="entry name" value="LepA_C_sf"/>
</dbReference>
<feature type="compositionally biased region" description="Polar residues" evidence="10">
    <location>
        <begin position="431"/>
        <end position="456"/>
    </location>
</feature>
<comment type="function">
    <text evidence="9">Promotes mitochondrial protein synthesis. May act as a fidelity factor of the translation reaction, by catalyzing a one-codon backward translocation of tRNAs on improperly translocated ribosomes. Binds to mitochondrial ribosomes in a GTP-dependent manner.</text>
</comment>
<dbReference type="Gene3D" id="3.30.70.240">
    <property type="match status" value="1"/>
</dbReference>
<gene>
    <name evidence="12" type="ORF">DNG_09855</name>
</gene>
<feature type="binding site" evidence="9">
    <location>
        <begin position="1016"/>
        <end position="1019"/>
    </location>
    <ligand>
        <name>GTP</name>
        <dbReference type="ChEBI" id="CHEBI:37565"/>
    </ligand>
</feature>
<organism evidence="12 13">
    <name type="scientific">Cephalotrichum gorgonifer</name>
    <dbReference type="NCBI Taxonomy" id="2041049"/>
    <lineage>
        <taxon>Eukaryota</taxon>
        <taxon>Fungi</taxon>
        <taxon>Dikarya</taxon>
        <taxon>Ascomycota</taxon>
        <taxon>Pezizomycotina</taxon>
        <taxon>Sordariomycetes</taxon>
        <taxon>Hypocreomycetidae</taxon>
        <taxon>Microascales</taxon>
        <taxon>Microascaceae</taxon>
        <taxon>Cephalotrichum</taxon>
    </lineage>
</organism>
<dbReference type="Pfam" id="PF14492">
    <property type="entry name" value="EFG_III"/>
    <property type="match status" value="1"/>
</dbReference>
<comment type="caution">
    <text evidence="12">The sequence shown here is derived from an EMBL/GenBank/DDBJ whole genome shotgun (WGS) entry which is preliminary data.</text>
</comment>
<dbReference type="Pfam" id="PF00009">
    <property type="entry name" value="GTP_EFTU"/>
    <property type="match status" value="1"/>
</dbReference>